<dbReference type="AlphaFoldDB" id="A0A158D3B9"/>
<accession>A0A158D3B9</accession>
<sequence length="112" mass="11984">MNRAYHALLIAAALCLPLATQAQPQSTVTRAQVRAELVAAEQAGQFPQSDTRYPEPANYPVAVPHVFHRSHDVAATSYGPSANGSADSGFRATRARSFATAPIGFNDIYRGQ</sequence>
<organism evidence="2 3">
    <name type="scientific">Caballeronia catudaia</name>
    <dbReference type="NCBI Taxonomy" id="1777136"/>
    <lineage>
        <taxon>Bacteria</taxon>
        <taxon>Pseudomonadati</taxon>
        <taxon>Pseudomonadota</taxon>
        <taxon>Betaproteobacteria</taxon>
        <taxon>Burkholderiales</taxon>
        <taxon>Burkholderiaceae</taxon>
        <taxon>Caballeronia</taxon>
    </lineage>
</organism>
<evidence type="ECO:0000256" key="1">
    <source>
        <dbReference type="SAM" id="SignalP"/>
    </source>
</evidence>
<evidence type="ECO:0000313" key="2">
    <source>
        <dbReference type="EMBL" id="SAK89174.1"/>
    </source>
</evidence>
<dbReference type="RefSeq" id="WP_061127817.1">
    <property type="nucleotide sequence ID" value="NZ_FCOF02000048.1"/>
</dbReference>
<evidence type="ECO:0000313" key="3">
    <source>
        <dbReference type="Proteomes" id="UP000054870"/>
    </source>
</evidence>
<feature type="signal peptide" evidence="1">
    <location>
        <begin position="1"/>
        <end position="22"/>
    </location>
</feature>
<dbReference type="Proteomes" id="UP000054870">
    <property type="component" value="Unassembled WGS sequence"/>
</dbReference>
<dbReference type="Pfam" id="PF13663">
    <property type="entry name" value="DUF4148"/>
    <property type="match status" value="1"/>
</dbReference>
<protein>
    <submittedName>
        <fullName evidence="2">Membrane protein</fullName>
    </submittedName>
</protein>
<keyword evidence="3" id="KW-1185">Reference proteome</keyword>
<name>A0A158D3B9_9BURK</name>
<dbReference type="InterPro" id="IPR025421">
    <property type="entry name" value="DUF4148"/>
</dbReference>
<keyword evidence="1" id="KW-0732">Signal</keyword>
<proteinExistence type="predicted"/>
<comment type="caution">
    <text evidence="2">The sequence shown here is derived from an EMBL/GenBank/DDBJ whole genome shotgun (WGS) entry which is preliminary data.</text>
</comment>
<gene>
    <name evidence="2" type="ORF">AWB75_06141</name>
</gene>
<dbReference type="EMBL" id="FCOF02000048">
    <property type="protein sequence ID" value="SAK89174.1"/>
    <property type="molecule type" value="Genomic_DNA"/>
</dbReference>
<dbReference type="OrthoDB" id="9113136at2"/>
<feature type="chain" id="PRO_5007623705" evidence="1">
    <location>
        <begin position="23"/>
        <end position="112"/>
    </location>
</feature>
<reference evidence="2" key="1">
    <citation type="submission" date="2016-01" db="EMBL/GenBank/DDBJ databases">
        <authorList>
            <person name="Peeters C."/>
        </authorList>
    </citation>
    <scope>NUCLEOTIDE SEQUENCE [LARGE SCALE GENOMIC DNA]</scope>
    <source>
        <strain evidence="2">LMG 29318</strain>
    </source>
</reference>